<proteinExistence type="predicted"/>
<gene>
    <name evidence="1" type="ORF">SSLN_LOCUS11309</name>
</gene>
<dbReference type="WBParaSite" id="SSLN_0001173901-mRNA-1">
    <property type="protein sequence ID" value="SSLN_0001173901-mRNA-1"/>
    <property type="gene ID" value="SSLN_0001173901"/>
</dbReference>
<name>A0A183T4B0_SCHSO</name>
<dbReference type="PANTHER" id="PTHR45913">
    <property type="entry name" value="EPM2A-INTERACTING PROTEIN 1"/>
    <property type="match status" value="1"/>
</dbReference>
<protein>
    <submittedName>
        <fullName evidence="3">NR LBD domain-containing protein</fullName>
    </submittedName>
</protein>
<dbReference type="PANTHER" id="PTHR45913:SF5">
    <property type="entry name" value="GENERAL TRANSCRIPTION FACTOR II-I REPEAT DOMAIN-CONTAINING PROTEIN 2A-LIKE PROTEIN"/>
    <property type="match status" value="1"/>
</dbReference>
<dbReference type="AlphaFoldDB" id="A0A183T4B0"/>
<reference evidence="1 2" key="2">
    <citation type="submission" date="2018-11" db="EMBL/GenBank/DDBJ databases">
        <authorList>
            <consortium name="Pathogen Informatics"/>
        </authorList>
    </citation>
    <scope>NUCLEOTIDE SEQUENCE [LARGE SCALE GENOMIC DNA]</scope>
    <source>
        <strain evidence="1 2">NST_G2</strain>
    </source>
</reference>
<sequence>MHTFTYADFVMDCKLAAVDVICPKQHDAFKATPLSAHTVTRRVEDLASDVRSSMFTKFKILAIFSIALDEKCDIKDTAQLTIFDDALSDVQLELIELQASDVLLSKFTSCTTLVDFYRQLPHAQFPMLLARVKRVIALFGSTCAP</sequence>
<evidence type="ECO:0000313" key="1">
    <source>
        <dbReference type="EMBL" id="VDL97694.1"/>
    </source>
</evidence>
<reference evidence="3" key="1">
    <citation type="submission" date="2016-06" db="UniProtKB">
        <authorList>
            <consortium name="WormBaseParasite"/>
        </authorList>
    </citation>
    <scope>IDENTIFICATION</scope>
</reference>
<organism evidence="3">
    <name type="scientific">Schistocephalus solidus</name>
    <name type="common">Tapeworm</name>
    <dbReference type="NCBI Taxonomy" id="70667"/>
    <lineage>
        <taxon>Eukaryota</taxon>
        <taxon>Metazoa</taxon>
        <taxon>Spiralia</taxon>
        <taxon>Lophotrochozoa</taxon>
        <taxon>Platyhelminthes</taxon>
        <taxon>Cestoda</taxon>
        <taxon>Eucestoda</taxon>
        <taxon>Diphyllobothriidea</taxon>
        <taxon>Diphyllobothriidae</taxon>
        <taxon>Schistocephalus</taxon>
    </lineage>
</organism>
<dbReference type="OrthoDB" id="6283535at2759"/>
<evidence type="ECO:0000313" key="2">
    <source>
        <dbReference type="Proteomes" id="UP000275846"/>
    </source>
</evidence>
<dbReference type="STRING" id="70667.A0A183T4B0"/>
<accession>A0A183T4B0</accession>
<dbReference type="Proteomes" id="UP000275846">
    <property type="component" value="Unassembled WGS sequence"/>
</dbReference>
<keyword evidence="2" id="KW-1185">Reference proteome</keyword>
<evidence type="ECO:0000313" key="3">
    <source>
        <dbReference type="WBParaSite" id="SSLN_0001173901-mRNA-1"/>
    </source>
</evidence>
<dbReference type="EMBL" id="UYSU01036433">
    <property type="protein sequence ID" value="VDL97694.1"/>
    <property type="molecule type" value="Genomic_DNA"/>
</dbReference>